<evidence type="ECO:0008006" key="4">
    <source>
        <dbReference type="Google" id="ProtNLM"/>
    </source>
</evidence>
<sequence>MRVPLRMAGAALAAGVAADALNTAMLWGFDALGVPTAHGGLLRLLKSSADVALATARMGALPAPTPAFQIGFHAAVGLAMALGYAAVEPRLPGPPWCKALATALAVWLVNAALVLPATGEGFAGSRHLGSLGIAAFALAHTAFFLVLAEAYARVRPVHHSQEAIGPHRAQTAR</sequence>
<feature type="transmembrane region" description="Helical" evidence="1">
    <location>
        <begin position="99"/>
        <end position="119"/>
    </location>
</feature>
<reference evidence="2 3" key="2">
    <citation type="submission" date="2019-02" db="EMBL/GenBank/DDBJ databases">
        <title>'Lichenibacterium ramalinii' gen. nov. sp. nov., 'Lichenibacterium minor' gen. nov. sp. nov.</title>
        <authorList>
            <person name="Pankratov T."/>
        </authorList>
    </citation>
    <scope>NUCLEOTIDE SEQUENCE [LARGE SCALE GENOMIC DNA]</scope>
    <source>
        <strain evidence="2 3">RmlP026</strain>
    </source>
</reference>
<evidence type="ECO:0000313" key="2">
    <source>
        <dbReference type="EMBL" id="RYC31295.1"/>
    </source>
</evidence>
<dbReference type="Proteomes" id="UP000290759">
    <property type="component" value="Unassembled WGS sequence"/>
</dbReference>
<keyword evidence="1" id="KW-0472">Membrane</keyword>
<gene>
    <name evidence="2" type="ORF">D3273_14350</name>
</gene>
<name>A0A4Q2U8S7_9HYPH</name>
<evidence type="ECO:0000313" key="3">
    <source>
        <dbReference type="Proteomes" id="UP000290759"/>
    </source>
</evidence>
<protein>
    <recommendedName>
        <fullName evidence="4">DUF1440 domain-containing protein</fullName>
    </recommendedName>
</protein>
<keyword evidence="1" id="KW-1133">Transmembrane helix</keyword>
<feature type="transmembrane region" description="Helical" evidence="1">
    <location>
        <begin position="67"/>
        <end position="87"/>
    </location>
</feature>
<dbReference type="RefSeq" id="WP_129227578.1">
    <property type="nucleotide sequence ID" value="NZ_QYBB01000015.1"/>
</dbReference>
<reference evidence="2 3" key="1">
    <citation type="submission" date="2018-12" db="EMBL/GenBank/DDBJ databases">
        <authorList>
            <person name="Grouzdev D.S."/>
            <person name="Krutkina M.S."/>
        </authorList>
    </citation>
    <scope>NUCLEOTIDE SEQUENCE [LARGE SCALE GENOMIC DNA]</scope>
    <source>
        <strain evidence="2 3">RmlP026</strain>
    </source>
</reference>
<proteinExistence type="predicted"/>
<keyword evidence="3" id="KW-1185">Reference proteome</keyword>
<dbReference type="AlphaFoldDB" id="A0A4Q2U8S7"/>
<keyword evidence="1" id="KW-0812">Transmembrane</keyword>
<dbReference type="EMBL" id="QYBB01000015">
    <property type="protein sequence ID" value="RYC31295.1"/>
    <property type="molecule type" value="Genomic_DNA"/>
</dbReference>
<dbReference type="OrthoDB" id="9134658at2"/>
<organism evidence="2 3">
    <name type="scientific">Lichenibacterium minor</name>
    <dbReference type="NCBI Taxonomy" id="2316528"/>
    <lineage>
        <taxon>Bacteria</taxon>
        <taxon>Pseudomonadati</taxon>
        <taxon>Pseudomonadota</taxon>
        <taxon>Alphaproteobacteria</taxon>
        <taxon>Hyphomicrobiales</taxon>
        <taxon>Lichenihabitantaceae</taxon>
        <taxon>Lichenibacterium</taxon>
    </lineage>
</organism>
<comment type="caution">
    <text evidence="2">The sequence shown here is derived from an EMBL/GenBank/DDBJ whole genome shotgun (WGS) entry which is preliminary data.</text>
</comment>
<evidence type="ECO:0000256" key="1">
    <source>
        <dbReference type="SAM" id="Phobius"/>
    </source>
</evidence>
<accession>A0A4Q2U8S7</accession>
<feature type="transmembrane region" description="Helical" evidence="1">
    <location>
        <begin position="131"/>
        <end position="152"/>
    </location>
</feature>